<dbReference type="SUPFAM" id="SSF52833">
    <property type="entry name" value="Thioredoxin-like"/>
    <property type="match status" value="1"/>
</dbReference>
<protein>
    <recommendedName>
        <fullName evidence="4">Glutathione S-transferase</fullName>
        <ecNumber evidence="4">2.5.1.18</ecNumber>
    </recommendedName>
</protein>
<name>A0A7J7NKI7_9MAGN</name>
<dbReference type="InterPro" id="IPR036249">
    <property type="entry name" value="Thioredoxin-like_sf"/>
</dbReference>
<dbReference type="GO" id="GO:0005829">
    <property type="term" value="C:cytosol"/>
    <property type="evidence" value="ECO:0007669"/>
    <property type="project" value="UniProtKB-SubCell"/>
</dbReference>
<dbReference type="SFLD" id="SFLDG01152">
    <property type="entry name" value="Main.3:_Omega-_and_Tau-like"/>
    <property type="match status" value="1"/>
</dbReference>
<dbReference type="InterPro" id="IPR045074">
    <property type="entry name" value="GST_C_Tau"/>
</dbReference>
<evidence type="ECO:0000256" key="3">
    <source>
        <dbReference type="ARBA" id="ARBA00047960"/>
    </source>
</evidence>
<evidence type="ECO:0000259" key="5">
    <source>
        <dbReference type="PROSITE" id="PS50404"/>
    </source>
</evidence>
<dbReference type="OrthoDB" id="4951845at2759"/>
<dbReference type="Gene3D" id="3.40.30.10">
    <property type="entry name" value="Glutaredoxin"/>
    <property type="match status" value="1"/>
</dbReference>
<evidence type="ECO:0000256" key="2">
    <source>
        <dbReference type="ARBA" id="ARBA00025743"/>
    </source>
</evidence>
<evidence type="ECO:0000259" key="6">
    <source>
        <dbReference type="PROSITE" id="PS50405"/>
    </source>
</evidence>
<dbReference type="PROSITE" id="PS50405">
    <property type="entry name" value="GST_CTER"/>
    <property type="match status" value="1"/>
</dbReference>
<evidence type="ECO:0000256" key="4">
    <source>
        <dbReference type="RuleBase" id="RU369102"/>
    </source>
</evidence>
<dbReference type="Pfam" id="PF02798">
    <property type="entry name" value="GST_N"/>
    <property type="match status" value="1"/>
</dbReference>
<feature type="domain" description="GST C-terminal" evidence="6">
    <location>
        <begin position="89"/>
        <end position="220"/>
    </location>
</feature>
<proteinExistence type="inferred from homology"/>
<comment type="caution">
    <text evidence="7">The sequence shown here is derived from an EMBL/GenBank/DDBJ whole genome shotgun (WGS) entry which is preliminary data.</text>
</comment>
<dbReference type="AlphaFoldDB" id="A0A7J7NKI7"/>
<dbReference type="CDD" id="cd03058">
    <property type="entry name" value="GST_N_Tau"/>
    <property type="match status" value="1"/>
</dbReference>
<dbReference type="GO" id="GO:0006749">
    <property type="term" value="P:glutathione metabolic process"/>
    <property type="evidence" value="ECO:0007669"/>
    <property type="project" value="InterPro"/>
</dbReference>
<dbReference type="CDD" id="cd03185">
    <property type="entry name" value="GST_C_Tau"/>
    <property type="match status" value="1"/>
</dbReference>
<evidence type="ECO:0000256" key="1">
    <source>
        <dbReference type="ARBA" id="ARBA00022679"/>
    </source>
</evidence>
<keyword evidence="1 4" id="KW-0808">Transferase</keyword>
<keyword evidence="4" id="KW-0963">Cytoplasm</keyword>
<dbReference type="PANTHER" id="PTHR11260:SF615">
    <property type="entry name" value="GLUTATHIONE S-TRANSFERASE U17"/>
    <property type="match status" value="1"/>
</dbReference>
<evidence type="ECO:0000313" key="7">
    <source>
        <dbReference type="EMBL" id="KAF6167656.1"/>
    </source>
</evidence>
<dbReference type="EMBL" id="JACGCM010000723">
    <property type="protein sequence ID" value="KAF6167656.1"/>
    <property type="molecule type" value="Genomic_DNA"/>
</dbReference>
<sequence length="230" mass="25787">MAETDVKILGTRSSPFVMRSQIALKIKSVDYEFLEENLVKKSILLLQSNPVHKKVPVLIHGDKLICESLVIIQYIDETWSSGPSILPSDLYDRAVARFWANYIDQTWFPSLFALLFTKGEEAKGKAIKQLLAGMELFEDAFKKCSKGKAFFGGDSIGYIDITLGCFLAWIRVSEKFNGLAILDTEKTPYLVSWAEKFCADSTVKEVMPEVDKLAEFAIKLEAHMNASASN</sequence>
<dbReference type="PANTHER" id="PTHR11260">
    <property type="entry name" value="GLUTATHIONE S-TRANSFERASE, GST, SUPERFAMILY, GST DOMAIN CONTAINING"/>
    <property type="match status" value="1"/>
</dbReference>
<feature type="domain" description="GST N-terminal" evidence="5">
    <location>
        <begin position="4"/>
        <end position="83"/>
    </location>
</feature>
<dbReference type="InterPro" id="IPR045073">
    <property type="entry name" value="Omega/Tau-like"/>
</dbReference>
<dbReference type="GO" id="GO:0004364">
    <property type="term" value="F:glutathione transferase activity"/>
    <property type="evidence" value="ECO:0007669"/>
    <property type="project" value="UniProtKB-UniRule"/>
</dbReference>
<reference evidence="7 8" key="1">
    <citation type="journal article" date="2020" name="IScience">
        <title>Genome Sequencing of the Endangered Kingdonia uniflora (Circaeasteraceae, Ranunculales) Reveals Potential Mechanisms of Evolutionary Specialization.</title>
        <authorList>
            <person name="Sun Y."/>
            <person name="Deng T."/>
            <person name="Zhang A."/>
            <person name="Moore M.J."/>
            <person name="Landis J.B."/>
            <person name="Lin N."/>
            <person name="Zhang H."/>
            <person name="Zhang X."/>
            <person name="Huang J."/>
            <person name="Zhang X."/>
            <person name="Sun H."/>
            <person name="Wang H."/>
        </authorList>
    </citation>
    <scope>NUCLEOTIDE SEQUENCE [LARGE SCALE GENOMIC DNA]</scope>
    <source>
        <strain evidence="7">TB1705</strain>
        <tissue evidence="7">Leaf</tissue>
    </source>
</reference>
<dbReference type="InterPro" id="IPR010987">
    <property type="entry name" value="Glutathione-S-Trfase_C-like"/>
</dbReference>
<dbReference type="Gene3D" id="1.20.1050.10">
    <property type="match status" value="1"/>
</dbReference>
<evidence type="ECO:0000313" key="8">
    <source>
        <dbReference type="Proteomes" id="UP000541444"/>
    </source>
</evidence>
<organism evidence="7 8">
    <name type="scientific">Kingdonia uniflora</name>
    <dbReference type="NCBI Taxonomy" id="39325"/>
    <lineage>
        <taxon>Eukaryota</taxon>
        <taxon>Viridiplantae</taxon>
        <taxon>Streptophyta</taxon>
        <taxon>Embryophyta</taxon>
        <taxon>Tracheophyta</taxon>
        <taxon>Spermatophyta</taxon>
        <taxon>Magnoliopsida</taxon>
        <taxon>Ranunculales</taxon>
        <taxon>Circaeasteraceae</taxon>
        <taxon>Kingdonia</taxon>
    </lineage>
</organism>
<dbReference type="EC" id="2.5.1.18" evidence="4"/>
<dbReference type="InterPro" id="IPR004045">
    <property type="entry name" value="Glutathione_S-Trfase_N"/>
</dbReference>
<dbReference type="Proteomes" id="UP000541444">
    <property type="component" value="Unassembled WGS sequence"/>
</dbReference>
<dbReference type="InterPro" id="IPR036282">
    <property type="entry name" value="Glutathione-S-Trfase_C_sf"/>
</dbReference>
<dbReference type="GO" id="GO:0009407">
    <property type="term" value="P:toxin catabolic process"/>
    <property type="evidence" value="ECO:0007669"/>
    <property type="project" value="UniProtKB-ARBA"/>
</dbReference>
<comment type="subcellular location">
    <subcellularLocation>
        <location evidence="4">Cytoplasm</location>
        <location evidence="4">Cytosol</location>
    </subcellularLocation>
</comment>
<comment type="function">
    <text evidence="4">Is involved in the conjugation of reduced glutathione to a wide number of exogenous and endogenous hydrophobic electrophiles.</text>
</comment>
<dbReference type="PROSITE" id="PS50404">
    <property type="entry name" value="GST_NTER"/>
    <property type="match status" value="1"/>
</dbReference>
<comment type="similarity">
    <text evidence="2">Belongs to the GST superfamily. Tau family.</text>
</comment>
<dbReference type="FunFam" id="3.40.30.10:FF:000044">
    <property type="entry name" value="Glutathione S-transferase GSTU6"/>
    <property type="match status" value="1"/>
</dbReference>
<dbReference type="SFLD" id="SFLDG00358">
    <property type="entry name" value="Main_(cytGST)"/>
    <property type="match status" value="1"/>
</dbReference>
<dbReference type="SFLD" id="SFLDS00019">
    <property type="entry name" value="Glutathione_Transferase_(cytos"/>
    <property type="match status" value="1"/>
</dbReference>
<dbReference type="InterPro" id="IPR040079">
    <property type="entry name" value="Glutathione_S-Trfase"/>
</dbReference>
<comment type="catalytic activity">
    <reaction evidence="3 4">
        <text>RX + glutathione = an S-substituted glutathione + a halide anion + H(+)</text>
        <dbReference type="Rhea" id="RHEA:16437"/>
        <dbReference type="ChEBI" id="CHEBI:15378"/>
        <dbReference type="ChEBI" id="CHEBI:16042"/>
        <dbReference type="ChEBI" id="CHEBI:17792"/>
        <dbReference type="ChEBI" id="CHEBI:57925"/>
        <dbReference type="ChEBI" id="CHEBI:90779"/>
        <dbReference type="EC" id="2.5.1.18"/>
    </reaction>
</comment>
<dbReference type="Pfam" id="PF13410">
    <property type="entry name" value="GST_C_2"/>
    <property type="match status" value="1"/>
</dbReference>
<accession>A0A7J7NKI7</accession>
<dbReference type="SUPFAM" id="SSF47616">
    <property type="entry name" value="GST C-terminal domain-like"/>
    <property type="match status" value="1"/>
</dbReference>
<keyword evidence="8" id="KW-1185">Reference proteome</keyword>
<dbReference type="FunFam" id="1.20.1050.10:FF:000016">
    <property type="entry name" value="Glutathione S-transferase U9"/>
    <property type="match status" value="1"/>
</dbReference>
<gene>
    <name evidence="7" type="ORF">GIB67_031239</name>
</gene>